<dbReference type="CDD" id="cd00685">
    <property type="entry name" value="Trans_IPPS_HT"/>
    <property type="match status" value="1"/>
</dbReference>
<comment type="similarity">
    <text evidence="3 7">Belongs to the FPP/GGPP synthase family.</text>
</comment>
<accession>A0A5S9NVA3</accession>
<evidence type="ECO:0000256" key="6">
    <source>
        <dbReference type="ARBA" id="ARBA00022842"/>
    </source>
</evidence>
<keyword evidence="5" id="KW-0479">Metal-binding</keyword>
<dbReference type="InterPro" id="IPR008949">
    <property type="entry name" value="Isoprenoid_synthase_dom_sf"/>
</dbReference>
<keyword evidence="9" id="KW-1185">Reference proteome</keyword>
<comment type="pathway">
    <text evidence="2">Isoprenoid biosynthesis.</text>
</comment>
<dbReference type="PROSITE" id="PS00723">
    <property type="entry name" value="POLYPRENYL_SYNTHASE_1"/>
    <property type="match status" value="1"/>
</dbReference>
<dbReference type="EMBL" id="CACSIP010000004">
    <property type="protein sequence ID" value="CAA0094503.1"/>
    <property type="molecule type" value="Genomic_DNA"/>
</dbReference>
<evidence type="ECO:0000256" key="3">
    <source>
        <dbReference type="ARBA" id="ARBA00006706"/>
    </source>
</evidence>
<dbReference type="AlphaFoldDB" id="A0A5S9NVA3"/>
<dbReference type="GO" id="GO:0008299">
    <property type="term" value="P:isoprenoid biosynthetic process"/>
    <property type="evidence" value="ECO:0007669"/>
    <property type="project" value="InterPro"/>
</dbReference>
<keyword evidence="6" id="KW-0460">Magnesium</keyword>
<dbReference type="InterPro" id="IPR000092">
    <property type="entry name" value="Polyprenyl_synt"/>
</dbReference>
<evidence type="ECO:0000256" key="1">
    <source>
        <dbReference type="ARBA" id="ARBA00001946"/>
    </source>
</evidence>
<keyword evidence="4 7" id="KW-0808">Transferase</keyword>
<dbReference type="InterPro" id="IPR033749">
    <property type="entry name" value="Polyprenyl_synt_CS"/>
</dbReference>
<comment type="cofactor">
    <cofactor evidence="1">
        <name>Mg(2+)</name>
        <dbReference type="ChEBI" id="CHEBI:18420"/>
    </cofactor>
</comment>
<evidence type="ECO:0000256" key="5">
    <source>
        <dbReference type="ARBA" id="ARBA00022723"/>
    </source>
</evidence>
<dbReference type="Proteomes" id="UP000430146">
    <property type="component" value="Unassembled WGS sequence"/>
</dbReference>
<evidence type="ECO:0000313" key="8">
    <source>
        <dbReference type="EMBL" id="CAA0094503.1"/>
    </source>
</evidence>
<name>A0A5S9NVA3_MYCVN</name>
<dbReference type="SUPFAM" id="SSF48576">
    <property type="entry name" value="Terpenoid synthases"/>
    <property type="match status" value="1"/>
</dbReference>
<evidence type="ECO:0000256" key="2">
    <source>
        <dbReference type="ARBA" id="ARBA00005128"/>
    </source>
</evidence>
<evidence type="ECO:0000256" key="7">
    <source>
        <dbReference type="RuleBase" id="RU004466"/>
    </source>
</evidence>
<evidence type="ECO:0000313" key="9">
    <source>
        <dbReference type="Proteomes" id="UP000430146"/>
    </source>
</evidence>
<reference evidence="8 9" key="1">
    <citation type="submission" date="2019-11" db="EMBL/GenBank/DDBJ databases">
        <authorList>
            <person name="Holert J."/>
        </authorList>
    </citation>
    <scope>NUCLEOTIDE SEQUENCE [LARGE SCALE GENOMIC DNA]</scope>
    <source>
        <strain evidence="8">BC8_1</strain>
    </source>
</reference>
<proteinExistence type="inferred from homology"/>
<organism evidence="8 9">
    <name type="scientific">Mycolicibacterium vanbaalenii</name>
    <name type="common">Mycobacterium vanbaalenii</name>
    <dbReference type="NCBI Taxonomy" id="110539"/>
    <lineage>
        <taxon>Bacteria</taxon>
        <taxon>Bacillati</taxon>
        <taxon>Actinomycetota</taxon>
        <taxon>Actinomycetes</taxon>
        <taxon>Mycobacteriales</taxon>
        <taxon>Mycobacteriaceae</taxon>
        <taxon>Mycolicibacterium</taxon>
    </lineage>
</organism>
<sequence length="380" mass="40986">MLSGGEGGTRALVPSHRHIRGRRGRIGTPVPIRWRDDIRGAVRSHLGEFVAGQCRDDLGAAKVDVAGEILSGFVDGGKYVRSTFMYLGWMCGAQEDDAALRASASLELFHAFALMQDDVMDESTLRRGRPAAHVMFSRWHRDRALTGASARFGESAAVLLGDLCLVWAGKMLRESGIGADALARVWPRYDDMRIELAIGQFADLVNDAHAFPTLDEVLDVLRRKSGNYTVRRPLEIGSAMSGCPPEVVDALGGYGAAIGEAFQLRDDMLGVFGSPTLTGKSVGTDLAAQKATSVVVAAHQLADAGLRGQLAELMSARELSVADTERWRTLITASGAVQWIEQVIDERLTHALDCLGSVQIPEKTRAALEDMAVLCTERAA</sequence>
<dbReference type="SFLD" id="SFLDS00005">
    <property type="entry name" value="Isoprenoid_Synthase_Type_I"/>
    <property type="match status" value="1"/>
</dbReference>
<dbReference type="PANTHER" id="PTHR12001">
    <property type="entry name" value="GERANYLGERANYL PYROPHOSPHATE SYNTHASE"/>
    <property type="match status" value="1"/>
</dbReference>
<dbReference type="EC" id="2.5.1.10" evidence="8"/>
<dbReference type="GO" id="GO:0046872">
    <property type="term" value="F:metal ion binding"/>
    <property type="evidence" value="ECO:0007669"/>
    <property type="project" value="UniProtKB-KW"/>
</dbReference>
<dbReference type="PROSITE" id="PS00444">
    <property type="entry name" value="POLYPRENYL_SYNTHASE_2"/>
    <property type="match status" value="1"/>
</dbReference>
<evidence type="ECO:0000256" key="4">
    <source>
        <dbReference type="ARBA" id="ARBA00022679"/>
    </source>
</evidence>
<dbReference type="PANTHER" id="PTHR12001:SF85">
    <property type="entry name" value="SHORT CHAIN ISOPRENYL DIPHOSPHATE SYNTHASE"/>
    <property type="match status" value="1"/>
</dbReference>
<dbReference type="Gene3D" id="1.10.600.10">
    <property type="entry name" value="Farnesyl Diphosphate Synthase"/>
    <property type="match status" value="1"/>
</dbReference>
<protein>
    <submittedName>
        <fullName evidence="8">(2E,6E)-farnesyl diphosphate synthase</fullName>
        <ecNumber evidence="8">2.5.1.10</ecNumber>
    </submittedName>
</protein>
<dbReference type="GO" id="GO:0004337">
    <property type="term" value="F:(2E,6E)-farnesyl diphosphate synthase activity"/>
    <property type="evidence" value="ECO:0007669"/>
    <property type="project" value="UniProtKB-EC"/>
</dbReference>
<gene>
    <name evidence="8" type="ORF">AELLOGFF_02868</name>
</gene>
<dbReference type="Pfam" id="PF00348">
    <property type="entry name" value="polyprenyl_synt"/>
    <property type="match status" value="1"/>
</dbReference>